<dbReference type="CDD" id="cd02947">
    <property type="entry name" value="TRX_family"/>
    <property type="match status" value="1"/>
</dbReference>
<name>A0A8X9A765_SALSN</name>
<dbReference type="InterPro" id="IPR013766">
    <property type="entry name" value="Thioredoxin_domain"/>
</dbReference>
<dbReference type="Proteomes" id="UP000298416">
    <property type="component" value="Unassembled WGS sequence"/>
</dbReference>
<gene>
    <name evidence="2" type="ORF">SASPL_107314</name>
</gene>
<dbReference type="PANTHER" id="PTHR10438:SF444">
    <property type="entry name" value="THIOREDOXIN H-TYPE 1"/>
    <property type="match status" value="1"/>
</dbReference>
<feature type="domain" description="Thioredoxin" evidence="1">
    <location>
        <begin position="31"/>
        <end position="83"/>
    </location>
</feature>
<dbReference type="PANTHER" id="PTHR10438">
    <property type="entry name" value="THIOREDOXIN"/>
    <property type="match status" value="1"/>
</dbReference>
<evidence type="ECO:0000259" key="1">
    <source>
        <dbReference type="Pfam" id="PF00085"/>
    </source>
</evidence>
<keyword evidence="3" id="KW-1185">Reference proteome</keyword>
<accession>A0A8X9A765</accession>
<dbReference type="InterPro" id="IPR050620">
    <property type="entry name" value="Thioredoxin_H-type-like"/>
</dbReference>
<sequence length="96" mass="10873">MLVTNFDSVRFFLDTSIDQSLYAEVRFFKAKKAPHVIFLKVDADELSRVAKEYKINTLSSFVFFKEGKEIDKVVIRKEDIAAKITLHGGVAPTAFA</sequence>
<organism evidence="2">
    <name type="scientific">Salvia splendens</name>
    <name type="common">Scarlet sage</name>
    <dbReference type="NCBI Taxonomy" id="180675"/>
    <lineage>
        <taxon>Eukaryota</taxon>
        <taxon>Viridiplantae</taxon>
        <taxon>Streptophyta</taxon>
        <taxon>Embryophyta</taxon>
        <taxon>Tracheophyta</taxon>
        <taxon>Spermatophyta</taxon>
        <taxon>Magnoliopsida</taxon>
        <taxon>eudicotyledons</taxon>
        <taxon>Gunneridae</taxon>
        <taxon>Pentapetalae</taxon>
        <taxon>asterids</taxon>
        <taxon>lamiids</taxon>
        <taxon>Lamiales</taxon>
        <taxon>Lamiaceae</taxon>
        <taxon>Nepetoideae</taxon>
        <taxon>Mentheae</taxon>
        <taxon>Salviinae</taxon>
        <taxon>Salvia</taxon>
        <taxon>Salvia subgen. Calosphace</taxon>
        <taxon>core Calosphace</taxon>
    </lineage>
</organism>
<proteinExistence type="predicted"/>
<dbReference type="InterPro" id="IPR036249">
    <property type="entry name" value="Thioredoxin-like_sf"/>
</dbReference>
<dbReference type="Pfam" id="PF00085">
    <property type="entry name" value="Thioredoxin"/>
    <property type="match status" value="1"/>
</dbReference>
<reference evidence="2" key="2">
    <citation type="submission" date="2020-08" db="EMBL/GenBank/DDBJ databases">
        <title>Plant Genome Project.</title>
        <authorList>
            <person name="Zhang R.-G."/>
        </authorList>
    </citation>
    <scope>NUCLEOTIDE SEQUENCE</scope>
    <source>
        <strain evidence="2">Huo1</strain>
        <tissue evidence="2">Leaf</tissue>
    </source>
</reference>
<dbReference type="Gene3D" id="3.40.30.10">
    <property type="entry name" value="Glutaredoxin"/>
    <property type="match status" value="1"/>
</dbReference>
<evidence type="ECO:0000313" key="3">
    <source>
        <dbReference type="Proteomes" id="UP000298416"/>
    </source>
</evidence>
<dbReference type="EMBL" id="PNBA02000003">
    <property type="protein sequence ID" value="KAG6429269.1"/>
    <property type="molecule type" value="Genomic_DNA"/>
</dbReference>
<reference evidence="2" key="1">
    <citation type="submission" date="2018-01" db="EMBL/GenBank/DDBJ databases">
        <authorList>
            <person name="Mao J.F."/>
        </authorList>
    </citation>
    <scope>NUCLEOTIDE SEQUENCE</scope>
    <source>
        <strain evidence="2">Huo1</strain>
        <tissue evidence="2">Leaf</tissue>
    </source>
</reference>
<dbReference type="AlphaFoldDB" id="A0A8X9A765"/>
<comment type="caution">
    <text evidence="2">The sequence shown here is derived from an EMBL/GenBank/DDBJ whole genome shotgun (WGS) entry which is preliminary data.</text>
</comment>
<protein>
    <recommendedName>
        <fullName evidence="1">Thioredoxin domain-containing protein</fullName>
    </recommendedName>
</protein>
<dbReference type="SUPFAM" id="SSF52833">
    <property type="entry name" value="Thioredoxin-like"/>
    <property type="match status" value="1"/>
</dbReference>
<evidence type="ECO:0000313" key="2">
    <source>
        <dbReference type="EMBL" id="KAG6429269.1"/>
    </source>
</evidence>